<name>A0A080LUR0_9PROT</name>
<dbReference type="AntiFam" id="ANF00075">
    <property type="entry name" value="Shadow ORF (opposite prpE)"/>
</dbReference>
<protein>
    <submittedName>
        <fullName evidence="2">Uncharacterized protein</fullName>
    </submittedName>
</protein>
<feature type="compositionally biased region" description="Basic and acidic residues" evidence="1">
    <location>
        <begin position="92"/>
        <end position="113"/>
    </location>
</feature>
<dbReference type="AlphaFoldDB" id="A0A080LUR0"/>
<sequence>MRERQRREFDVHGGKGCNEVGVAHAIADRRQRRRIVEVGDDDRPGDAGDLCGDFGVFGHAIDRFAVVPVAVNAEQDLGFDLPETVENALDTEVGRSRRPDRTERSGGEHRDQRLGQVRQVSGDTIALADTGGLQGLHAARDLRVKLGVREATPALVFAPEYQRVGVGPGGMVAQQVLGIVQPGLWKPVGTGHPFAVFEHRRAALAEHAALLP</sequence>
<gene>
    <name evidence="2" type="ORF">AW09_002463</name>
</gene>
<dbReference type="Proteomes" id="UP000020077">
    <property type="component" value="Unassembled WGS sequence"/>
</dbReference>
<accession>A0A080LUR0</accession>
<proteinExistence type="predicted"/>
<evidence type="ECO:0000256" key="1">
    <source>
        <dbReference type="SAM" id="MobiDB-lite"/>
    </source>
</evidence>
<evidence type="ECO:0000313" key="2">
    <source>
        <dbReference type="EMBL" id="KFB72357.1"/>
    </source>
</evidence>
<reference evidence="2 3" key="1">
    <citation type="submission" date="2014-02" db="EMBL/GenBank/DDBJ databases">
        <title>Expanding our view of genomic diversity in Candidatus Accumulibacter clades.</title>
        <authorList>
            <person name="Skennerton C.T."/>
            <person name="Barr J.J."/>
            <person name="Slater F.R."/>
            <person name="Bond P.L."/>
            <person name="Tyson G.W."/>
        </authorList>
    </citation>
    <scope>NUCLEOTIDE SEQUENCE [LARGE SCALE GENOMIC DNA]</scope>
    <source>
        <strain evidence="3">BA-91</strain>
    </source>
</reference>
<comment type="caution">
    <text evidence="2">The sequence shown here is derived from an EMBL/GenBank/DDBJ whole genome shotgun (WGS) entry which is preliminary data.</text>
</comment>
<feature type="region of interest" description="Disordered" evidence="1">
    <location>
        <begin position="90"/>
        <end position="114"/>
    </location>
</feature>
<dbReference type="EMBL" id="JDVG02000399">
    <property type="protein sequence ID" value="KFB72357.1"/>
    <property type="molecule type" value="Genomic_DNA"/>
</dbReference>
<evidence type="ECO:0000313" key="3">
    <source>
        <dbReference type="Proteomes" id="UP000020077"/>
    </source>
</evidence>
<organism evidence="2 3">
    <name type="scientific">Candidatus Accumulibacter phosphatis</name>
    <dbReference type="NCBI Taxonomy" id="327160"/>
    <lineage>
        <taxon>Bacteria</taxon>
        <taxon>Pseudomonadati</taxon>
        <taxon>Pseudomonadota</taxon>
        <taxon>Betaproteobacteria</taxon>
        <taxon>Candidatus Accumulibacter</taxon>
    </lineage>
</organism>